<accession>A0A4S8MGP5</accession>
<dbReference type="Proteomes" id="UP000297245">
    <property type="component" value="Unassembled WGS sequence"/>
</dbReference>
<evidence type="ECO:0000313" key="2">
    <source>
        <dbReference type="Proteomes" id="UP000297245"/>
    </source>
</evidence>
<protein>
    <submittedName>
        <fullName evidence="1">Uncharacterized protein</fullName>
    </submittedName>
</protein>
<sequence length="107" mass="12202">MKVSVERQTCDATANAFWLSVGVFSLAETKWAILKKISQDLEGGLTLELRSGEDVEVLVFFVFRDWAGLARIHPLVYRWRSDGLRGERRRAGLWGGVLMTGVYLEWL</sequence>
<gene>
    <name evidence="1" type="ORF">K435DRAFT_793131</name>
</gene>
<evidence type="ECO:0000313" key="1">
    <source>
        <dbReference type="EMBL" id="THV01662.1"/>
    </source>
</evidence>
<proteinExistence type="predicted"/>
<dbReference type="AlphaFoldDB" id="A0A4S8MGP5"/>
<dbReference type="EMBL" id="ML179086">
    <property type="protein sequence ID" value="THV01662.1"/>
    <property type="molecule type" value="Genomic_DNA"/>
</dbReference>
<reference evidence="1 2" key="1">
    <citation type="journal article" date="2019" name="Nat. Ecol. Evol.">
        <title>Megaphylogeny resolves global patterns of mushroom evolution.</title>
        <authorList>
            <person name="Varga T."/>
            <person name="Krizsan K."/>
            <person name="Foldi C."/>
            <person name="Dima B."/>
            <person name="Sanchez-Garcia M."/>
            <person name="Sanchez-Ramirez S."/>
            <person name="Szollosi G.J."/>
            <person name="Szarkandi J.G."/>
            <person name="Papp V."/>
            <person name="Albert L."/>
            <person name="Andreopoulos W."/>
            <person name="Angelini C."/>
            <person name="Antonin V."/>
            <person name="Barry K.W."/>
            <person name="Bougher N.L."/>
            <person name="Buchanan P."/>
            <person name="Buyck B."/>
            <person name="Bense V."/>
            <person name="Catcheside P."/>
            <person name="Chovatia M."/>
            <person name="Cooper J."/>
            <person name="Damon W."/>
            <person name="Desjardin D."/>
            <person name="Finy P."/>
            <person name="Geml J."/>
            <person name="Haridas S."/>
            <person name="Hughes K."/>
            <person name="Justo A."/>
            <person name="Karasinski D."/>
            <person name="Kautmanova I."/>
            <person name="Kiss B."/>
            <person name="Kocsube S."/>
            <person name="Kotiranta H."/>
            <person name="LaButti K.M."/>
            <person name="Lechner B.E."/>
            <person name="Liimatainen K."/>
            <person name="Lipzen A."/>
            <person name="Lukacs Z."/>
            <person name="Mihaltcheva S."/>
            <person name="Morgado L.N."/>
            <person name="Niskanen T."/>
            <person name="Noordeloos M.E."/>
            <person name="Ohm R.A."/>
            <person name="Ortiz-Santana B."/>
            <person name="Ovrebo C."/>
            <person name="Racz N."/>
            <person name="Riley R."/>
            <person name="Savchenko A."/>
            <person name="Shiryaev A."/>
            <person name="Soop K."/>
            <person name="Spirin V."/>
            <person name="Szebenyi C."/>
            <person name="Tomsovsky M."/>
            <person name="Tulloss R.E."/>
            <person name="Uehling J."/>
            <person name="Grigoriev I.V."/>
            <person name="Vagvolgyi C."/>
            <person name="Papp T."/>
            <person name="Martin F.M."/>
            <person name="Miettinen O."/>
            <person name="Hibbett D.S."/>
            <person name="Nagy L.G."/>
        </authorList>
    </citation>
    <scope>NUCLEOTIDE SEQUENCE [LARGE SCALE GENOMIC DNA]</scope>
    <source>
        <strain evidence="1 2">CBS 962.96</strain>
    </source>
</reference>
<keyword evidence="2" id="KW-1185">Reference proteome</keyword>
<organism evidence="1 2">
    <name type="scientific">Dendrothele bispora (strain CBS 962.96)</name>
    <dbReference type="NCBI Taxonomy" id="1314807"/>
    <lineage>
        <taxon>Eukaryota</taxon>
        <taxon>Fungi</taxon>
        <taxon>Dikarya</taxon>
        <taxon>Basidiomycota</taxon>
        <taxon>Agaricomycotina</taxon>
        <taxon>Agaricomycetes</taxon>
        <taxon>Agaricomycetidae</taxon>
        <taxon>Agaricales</taxon>
        <taxon>Agaricales incertae sedis</taxon>
        <taxon>Dendrothele</taxon>
    </lineage>
</organism>
<name>A0A4S8MGP5_DENBC</name>